<gene>
    <name evidence="1" type="ORF">PCOR1329_LOCUS76929</name>
</gene>
<reference evidence="1" key="1">
    <citation type="submission" date="2023-10" db="EMBL/GenBank/DDBJ databases">
        <authorList>
            <person name="Chen Y."/>
            <person name="Shah S."/>
            <person name="Dougan E. K."/>
            <person name="Thang M."/>
            <person name="Chan C."/>
        </authorList>
    </citation>
    <scope>NUCLEOTIDE SEQUENCE [LARGE SCALE GENOMIC DNA]</scope>
</reference>
<organism evidence="1 2">
    <name type="scientific">Prorocentrum cordatum</name>
    <dbReference type="NCBI Taxonomy" id="2364126"/>
    <lineage>
        <taxon>Eukaryota</taxon>
        <taxon>Sar</taxon>
        <taxon>Alveolata</taxon>
        <taxon>Dinophyceae</taxon>
        <taxon>Prorocentrales</taxon>
        <taxon>Prorocentraceae</taxon>
        <taxon>Prorocentrum</taxon>
    </lineage>
</organism>
<protein>
    <submittedName>
        <fullName evidence="1">Uncharacterized protein</fullName>
    </submittedName>
</protein>
<sequence length="171" mass="18929">MGSWLFRFKTGWGCLACKAAGRSDSFGTFTAKAQPFAFQRHGARSQAHRDAVAALLGKAVDPPAPSAGAFELVLDHYQQGQGRAAAGVPTVGKRKKVRVMGFCLAEAVRTEHRRFLANAESITIMQDCRGHRLLMRFKEFKGVKYFLTEKEARAWLTVVDNRRTVSGFCGF</sequence>
<proteinExistence type="predicted"/>
<evidence type="ECO:0000313" key="2">
    <source>
        <dbReference type="Proteomes" id="UP001189429"/>
    </source>
</evidence>
<comment type="caution">
    <text evidence="1">The sequence shown here is derived from an EMBL/GenBank/DDBJ whole genome shotgun (WGS) entry which is preliminary data.</text>
</comment>
<dbReference type="EMBL" id="CAUYUJ010020604">
    <property type="protein sequence ID" value="CAK0899421.1"/>
    <property type="molecule type" value="Genomic_DNA"/>
</dbReference>
<accession>A0ABN9XI59</accession>
<evidence type="ECO:0000313" key="1">
    <source>
        <dbReference type="EMBL" id="CAK0899421.1"/>
    </source>
</evidence>
<name>A0ABN9XI59_9DINO</name>
<dbReference type="Proteomes" id="UP001189429">
    <property type="component" value="Unassembled WGS sequence"/>
</dbReference>
<keyword evidence="2" id="KW-1185">Reference proteome</keyword>